<keyword evidence="2" id="KW-0507">mRNA processing</keyword>
<dbReference type="InterPro" id="IPR012677">
    <property type="entry name" value="Nucleotide-bd_a/b_plait_sf"/>
</dbReference>
<protein>
    <recommendedName>
        <fullName evidence="9">RRM domain-containing protein</fullName>
    </recommendedName>
</protein>
<dbReference type="InterPro" id="IPR008847">
    <property type="entry name" value="Suf"/>
</dbReference>
<evidence type="ECO:0000256" key="7">
    <source>
        <dbReference type="PROSITE-ProRule" id="PRU00176"/>
    </source>
</evidence>
<dbReference type="GO" id="GO:0008380">
    <property type="term" value="P:RNA splicing"/>
    <property type="evidence" value="ECO:0007669"/>
    <property type="project" value="UniProtKB-KW"/>
</dbReference>
<dbReference type="GO" id="GO:0003723">
    <property type="term" value="F:RNA binding"/>
    <property type="evidence" value="ECO:0007669"/>
    <property type="project" value="UniProtKB-UniRule"/>
</dbReference>
<comment type="caution">
    <text evidence="10">The sequence shown here is derived from an EMBL/GenBank/DDBJ whole genome shotgun (WGS) entry which is preliminary data.</text>
</comment>
<dbReference type="Pfam" id="PF00076">
    <property type="entry name" value="RRM_1"/>
    <property type="match status" value="1"/>
</dbReference>
<name>A0A9D4ZCK3_ADICA</name>
<evidence type="ECO:0000256" key="6">
    <source>
        <dbReference type="ARBA" id="ARBA00023242"/>
    </source>
</evidence>
<dbReference type="InterPro" id="IPR000504">
    <property type="entry name" value="RRM_dom"/>
</dbReference>
<proteinExistence type="predicted"/>
<organism evidence="10 11">
    <name type="scientific">Adiantum capillus-veneris</name>
    <name type="common">Maidenhair fern</name>
    <dbReference type="NCBI Taxonomy" id="13818"/>
    <lineage>
        <taxon>Eukaryota</taxon>
        <taxon>Viridiplantae</taxon>
        <taxon>Streptophyta</taxon>
        <taxon>Embryophyta</taxon>
        <taxon>Tracheophyta</taxon>
        <taxon>Polypodiopsida</taxon>
        <taxon>Polypodiidae</taxon>
        <taxon>Polypodiales</taxon>
        <taxon>Pteridineae</taxon>
        <taxon>Pteridaceae</taxon>
        <taxon>Vittarioideae</taxon>
        <taxon>Adiantum</taxon>
    </lineage>
</organism>
<dbReference type="PANTHER" id="PTHR17204:SF25">
    <property type="entry name" value="RRM DOMAIN-CONTAINING PROTEIN"/>
    <property type="match status" value="1"/>
</dbReference>
<dbReference type="InterPro" id="IPR035979">
    <property type="entry name" value="RBD_domain_sf"/>
</dbReference>
<feature type="domain" description="RRM" evidence="9">
    <location>
        <begin position="666"/>
        <end position="743"/>
    </location>
</feature>
<dbReference type="Proteomes" id="UP000886520">
    <property type="component" value="Chromosome 14"/>
</dbReference>
<sequence length="856" mass="97205">MDGLQDQEMPSGDDEEEKDSDGEGSSESSSSSSEEDPLSDDEGESQALLVNLEASLAQNPYNFQEHVAYIQVLRKASMLDRLREARERMSSIFPLTSEMWQMWANDEAHLISSQEDVAAVRQLFERGLQEYLSVPLWLDYLEFNLNNDQDIIQCNETGVTKMRNLYEQALTASSLHFMEGTKVWAAYRQYEMSLLSDKQDNLEEARTKQINSIRNVYRRQLSVPSWDVPVTLKDYIIWESQQGVQIGDESDDLAALPANIAFAYRKAVQMCSSREPFEEKVSKEKPKDADLLQNFLSYIALEEETGDPARVQVLYERAIAEFPITHDLWLKYTIYLEQNLKGSTIIPSVYGRATRNCPWNQALWSRYLLALERSNASEIEMAKVFEQSLHSGFAFSTAEEYLDHFLTRVDGLRRRMCGGQLDKSLYLGTLRETFTQAVEILSTFFPTFVDRSLRLHSYWARLEHSLANDIAAARGVWENLIKSSGWMLEVWKGFISMEVSLGNLAEARTLYRRCYTRKFEGKGSEVLCESWLHFEREYGSLEDYDRALLKVTPRLAEVKKLQQQQDAKLVAATSCEVKGADDKFGKSASTLGSGQKKRHLQDTDTFKENKSRKRHKVTTANNAEETKESAQTDTKEGKVETADADGGPDTQTKLDSKERQWYNDQCTVFVSRLAPEVNEEDLHGLFKHCNNLREIRLMKDRKTGASRRFAYVDFENEEGLTAALKLDNQKLKGSKIKVLRSDPAWGGKKGASRQQGLHASGNDERNDRSMEKDIGEGPTEKRQSNFGGGRGRGGRSSGALVSHRRGGHVQLTGKNTFAAPRSIARPLGFSQKGQVEGMKPDEPKSNEDFRKMLSKE</sequence>
<feature type="region of interest" description="Disordered" evidence="8">
    <location>
        <begin position="741"/>
        <end position="856"/>
    </location>
</feature>
<keyword evidence="11" id="KW-1185">Reference proteome</keyword>
<keyword evidence="4 7" id="KW-0694">RNA-binding</keyword>
<feature type="compositionally biased region" description="Acidic residues" evidence="8">
    <location>
        <begin position="33"/>
        <end position="43"/>
    </location>
</feature>
<dbReference type="Pfam" id="PF05843">
    <property type="entry name" value="Suf"/>
    <property type="match status" value="1"/>
</dbReference>
<feature type="compositionally biased region" description="Basic and acidic residues" evidence="8">
    <location>
        <begin position="624"/>
        <end position="641"/>
    </location>
</feature>
<dbReference type="EMBL" id="JABFUD020000014">
    <property type="protein sequence ID" value="KAI5070523.1"/>
    <property type="molecule type" value="Genomic_DNA"/>
</dbReference>
<dbReference type="InterPro" id="IPR008669">
    <property type="entry name" value="LSM_interact"/>
</dbReference>
<feature type="region of interest" description="Disordered" evidence="8">
    <location>
        <begin position="586"/>
        <end position="656"/>
    </location>
</feature>
<gene>
    <name evidence="10" type="ORF">GOP47_0014866</name>
</gene>
<evidence type="ECO:0000256" key="8">
    <source>
        <dbReference type="SAM" id="MobiDB-lite"/>
    </source>
</evidence>
<dbReference type="CDD" id="cd00590">
    <property type="entry name" value="RRM_SF"/>
    <property type="match status" value="1"/>
</dbReference>
<dbReference type="SMART" id="SM00386">
    <property type="entry name" value="HAT"/>
    <property type="match status" value="6"/>
</dbReference>
<reference evidence="10" key="1">
    <citation type="submission" date="2021-01" db="EMBL/GenBank/DDBJ databases">
        <title>Adiantum capillus-veneris genome.</title>
        <authorList>
            <person name="Fang Y."/>
            <person name="Liao Q."/>
        </authorList>
    </citation>
    <scope>NUCLEOTIDE SEQUENCE</scope>
    <source>
        <strain evidence="10">H3</strain>
        <tissue evidence="10">Leaf</tissue>
    </source>
</reference>
<comment type="subcellular location">
    <subcellularLocation>
        <location evidence="1">Nucleus</location>
    </subcellularLocation>
</comment>
<dbReference type="PROSITE" id="PS50102">
    <property type="entry name" value="RRM"/>
    <property type="match status" value="1"/>
</dbReference>
<feature type="compositionally biased region" description="Acidic residues" evidence="8">
    <location>
        <begin position="11"/>
        <end position="24"/>
    </location>
</feature>
<feature type="compositionally biased region" description="Basic and acidic residues" evidence="8">
    <location>
        <begin position="761"/>
        <end position="783"/>
    </location>
</feature>
<dbReference type="Gene3D" id="3.30.70.330">
    <property type="match status" value="1"/>
</dbReference>
<feature type="compositionally biased region" description="Gly residues" evidence="8">
    <location>
        <begin position="786"/>
        <end position="796"/>
    </location>
</feature>
<feature type="region of interest" description="Disordered" evidence="8">
    <location>
        <begin position="1"/>
        <end position="43"/>
    </location>
</feature>
<keyword evidence="6" id="KW-0539">Nucleus</keyword>
<dbReference type="SUPFAM" id="SSF48452">
    <property type="entry name" value="TPR-like"/>
    <property type="match status" value="1"/>
</dbReference>
<dbReference type="OrthoDB" id="360390at2759"/>
<evidence type="ECO:0000256" key="3">
    <source>
        <dbReference type="ARBA" id="ARBA00022737"/>
    </source>
</evidence>
<dbReference type="SUPFAM" id="SSF54928">
    <property type="entry name" value="RNA-binding domain, RBD"/>
    <property type="match status" value="1"/>
</dbReference>
<dbReference type="SMART" id="SM00360">
    <property type="entry name" value="RRM"/>
    <property type="match status" value="1"/>
</dbReference>
<dbReference type="GO" id="GO:0005634">
    <property type="term" value="C:nucleus"/>
    <property type="evidence" value="ECO:0007669"/>
    <property type="project" value="UniProtKB-SubCell"/>
</dbReference>
<dbReference type="InterPro" id="IPR003107">
    <property type="entry name" value="HAT"/>
</dbReference>
<accession>A0A9D4ZCK3</accession>
<evidence type="ECO:0000313" key="10">
    <source>
        <dbReference type="EMBL" id="KAI5070523.1"/>
    </source>
</evidence>
<feature type="compositionally biased region" description="Basic and acidic residues" evidence="8">
    <location>
        <begin position="600"/>
        <end position="609"/>
    </location>
</feature>
<evidence type="ECO:0000256" key="5">
    <source>
        <dbReference type="ARBA" id="ARBA00023187"/>
    </source>
</evidence>
<evidence type="ECO:0000256" key="4">
    <source>
        <dbReference type="ARBA" id="ARBA00022884"/>
    </source>
</evidence>
<evidence type="ECO:0000259" key="9">
    <source>
        <dbReference type="PROSITE" id="PS50102"/>
    </source>
</evidence>
<evidence type="ECO:0000313" key="11">
    <source>
        <dbReference type="Proteomes" id="UP000886520"/>
    </source>
</evidence>
<evidence type="ECO:0000256" key="2">
    <source>
        <dbReference type="ARBA" id="ARBA00022664"/>
    </source>
</evidence>
<dbReference type="GO" id="GO:0006397">
    <property type="term" value="P:mRNA processing"/>
    <property type="evidence" value="ECO:0007669"/>
    <property type="project" value="UniProtKB-KW"/>
</dbReference>
<evidence type="ECO:0000256" key="1">
    <source>
        <dbReference type="ARBA" id="ARBA00004123"/>
    </source>
</evidence>
<feature type="compositionally biased region" description="Basic and acidic residues" evidence="8">
    <location>
        <begin position="838"/>
        <end position="856"/>
    </location>
</feature>
<dbReference type="PANTHER" id="PTHR17204">
    <property type="entry name" value="PRE-MRNA PROCESSING PROTEIN PRP39-RELATED"/>
    <property type="match status" value="1"/>
</dbReference>
<dbReference type="Gene3D" id="1.25.40.10">
    <property type="entry name" value="Tetratricopeptide repeat domain"/>
    <property type="match status" value="2"/>
</dbReference>
<dbReference type="AlphaFoldDB" id="A0A9D4ZCK3"/>
<keyword evidence="3" id="KW-0677">Repeat</keyword>
<keyword evidence="5" id="KW-0508">mRNA splicing</keyword>
<dbReference type="Pfam" id="PF05391">
    <property type="entry name" value="Lsm_interact"/>
    <property type="match status" value="1"/>
</dbReference>
<dbReference type="InterPro" id="IPR011990">
    <property type="entry name" value="TPR-like_helical_dom_sf"/>
</dbReference>